<dbReference type="Proteomes" id="UP000235371">
    <property type="component" value="Unassembled WGS sequence"/>
</dbReference>
<dbReference type="RefSeq" id="XP_024735591.1">
    <property type="nucleotide sequence ID" value="XM_024874978.1"/>
</dbReference>
<organism evidence="3 4">
    <name type="scientific">Hyaloscypha bicolor E</name>
    <dbReference type="NCBI Taxonomy" id="1095630"/>
    <lineage>
        <taxon>Eukaryota</taxon>
        <taxon>Fungi</taxon>
        <taxon>Dikarya</taxon>
        <taxon>Ascomycota</taxon>
        <taxon>Pezizomycotina</taxon>
        <taxon>Leotiomycetes</taxon>
        <taxon>Helotiales</taxon>
        <taxon>Hyaloscyphaceae</taxon>
        <taxon>Hyaloscypha</taxon>
        <taxon>Hyaloscypha bicolor</taxon>
    </lineage>
</organism>
<dbReference type="InterPro" id="IPR027417">
    <property type="entry name" value="P-loop_NTPase"/>
</dbReference>
<reference evidence="3 4" key="1">
    <citation type="submission" date="2016-04" db="EMBL/GenBank/DDBJ databases">
        <title>A degradative enzymes factory behind the ericoid mycorrhizal symbiosis.</title>
        <authorList>
            <consortium name="DOE Joint Genome Institute"/>
            <person name="Martino E."/>
            <person name="Morin E."/>
            <person name="Grelet G."/>
            <person name="Kuo A."/>
            <person name="Kohler A."/>
            <person name="Daghino S."/>
            <person name="Barry K."/>
            <person name="Choi C."/>
            <person name="Cichocki N."/>
            <person name="Clum A."/>
            <person name="Copeland A."/>
            <person name="Hainaut M."/>
            <person name="Haridas S."/>
            <person name="Labutti K."/>
            <person name="Lindquist E."/>
            <person name="Lipzen A."/>
            <person name="Khouja H.-R."/>
            <person name="Murat C."/>
            <person name="Ohm R."/>
            <person name="Olson A."/>
            <person name="Spatafora J."/>
            <person name="Veneault-Fourrey C."/>
            <person name="Henrissat B."/>
            <person name="Grigoriev I."/>
            <person name="Martin F."/>
            <person name="Perotto S."/>
        </authorList>
    </citation>
    <scope>NUCLEOTIDE SEQUENCE [LARGE SCALE GENOMIC DNA]</scope>
    <source>
        <strain evidence="3 4">E</strain>
    </source>
</reference>
<proteinExistence type="predicted"/>
<feature type="non-terminal residue" evidence="3">
    <location>
        <position position="392"/>
    </location>
</feature>
<dbReference type="EMBL" id="KZ613817">
    <property type="protein sequence ID" value="PMD58687.1"/>
    <property type="molecule type" value="Genomic_DNA"/>
</dbReference>
<dbReference type="InParanoid" id="A0A2J6T6P7"/>
<dbReference type="STRING" id="1095630.A0A2J6T6P7"/>
<name>A0A2J6T6P7_9HELO</name>
<protein>
    <recommendedName>
        <fullName evidence="2">NACHT domain-containing protein</fullName>
    </recommendedName>
</protein>
<dbReference type="InterPro" id="IPR056884">
    <property type="entry name" value="NPHP3-like_N"/>
</dbReference>
<evidence type="ECO:0000313" key="4">
    <source>
        <dbReference type="Proteomes" id="UP000235371"/>
    </source>
</evidence>
<dbReference type="PANTHER" id="PTHR10039:SF16">
    <property type="entry name" value="GPI INOSITOL-DEACYLASE"/>
    <property type="match status" value="1"/>
</dbReference>
<dbReference type="GeneID" id="36583058"/>
<dbReference type="SUPFAM" id="SSF52540">
    <property type="entry name" value="P-loop containing nucleoside triphosphate hydrolases"/>
    <property type="match status" value="1"/>
</dbReference>
<dbReference type="AlphaFoldDB" id="A0A2J6T6P7"/>
<evidence type="ECO:0000256" key="1">
    <source>
        <dbReference type="ARBA" id="ARBA00022737"/>
    </source>
</evidence>
<evidence type="ECO:0000313" key="3">
    <source>
        <dbReference type="EMBL" id="PMD58687.1"/>
    </source>
</evidence>
<keyword evidence="4" id="KW-1185">Reference proteome</keyword>
<sequence>MWTHLEDNKKAKILMWTSTVPFKDNHELAYREHVSGTGDWIFRNSSYISWYRGSSGQILWIHGNVGAGKTKLVAHVIASFLKGPLQVDEALAFFYCNRNEDARRNVASVLRSFVKQLSISSNNTYLHGALAEIYAEKHRSGFSSAELSNEEADTLLRLIMQSYKTVTFIIDALDECDKSSRAVLIERLNSLVHNIPNLRILISSRWDAEIERKLSESKAVLEVNTTKNQDDIKKFVLARLDEDAADRARPLSDQLRSNIVETLFQKSDGMQWASLQISQLLELERERDIRSSLGSLPQGLAATYDEIYTRLQCQKGSKPIVARRTLQWIFSSHIPLTSDHMLAAVCQGFDDQEPQQVDVTVDFVLSSCSNLVVLDQTNVFRLSHLSVREYFE</sequence>
<dbReference type="PANTHER" id="PTHR10039">
    <property type="entry name" value="AMELOGENIN"/>
    <property type="match status" value="1"/>
</dbReference>
<dbReference type="PROSITE" id="PS50837">
    <property type="entry name" value="NACHT"/>
    <property type="match status" value="1"/>
</dbReference>
<keyword evidence="1" id="KW-0677">Repeat</keyword>
<feature type="domain" description="NACHT" evidence="2">
    <location>
        <begin position="57"/>
        <end position="215"/>
    </location>
</feature>
<dbReference type="Gene3D" id="3.40.50.300">
    <property type="entry name" value="P-loop containing nucleotide triphosphate hydrolases"/>
    <property type="match status" value="1"/>
</dbReference>
<accession>A0A2J6T6P7</accession>
<evidence type="ECO:0000259" key="2">
    <source>
        <dbReference type="PROSITE" id="PS50837"/>
    </source>
</evidence>
<dbReference type="InterPro" id="IPR007111">
    <property type="entry name" value="NACHT_NTPase"/>
</dbReference>
<dbReference type="OrthoDB" id="7464126at2759"/>
<dbReference type="Pfam" id="PF24883">
    <property type="entry name" value="NPHP3_N"/>
    <property type="match status" value="1"/>
</dbReference>
<gene>
    <name evidence="3" type="ORF">K444DRAFT_531396</name>
</gene>